<evidence type="ECO:0000313" key="2">
    <source>
        <dbReference type="Proteomes" id="UP000293952"/>
    </source>
</evidence>
<accession>A0A4Q4KJL9</accession>
<reference evidence="1 2" key="1">
    <citation type="submission" date="2019-02" db="EMBL/GenBank/DDBJ databases">
        <title>Genome sequence of the sea-ice species Brumimicrobium glaciale.</title>
        <authorList>
            <person name="Bowman J.P."/>
        </authorList>
    </citation>
    <scope>NUCLEOTIDE SEQUENCE [LARGE SCALE GENOMIC DNA]</scope>
    <source>
        <strain evidence="1 2">IC156</strain>
    </source>
</reference>
<protein>
    <submittedName>
        <fullName evidence="1">Uncharacterized protein</fullName>
    </submittedName>
</protein>
<dbReference type="RefSeq" id="WP_130093931.1">
    <property type="nucleotide sequence ID" value="NZ_SETE01000004.1"/>
</dbReference>
<organism evidence="1 2">
    <name type="scientific">Brumimicrobium glaciale</name>
    <dbReference type="NCBI Taxonomy" id="200475"/>
    <lineage>
        <taxon>Bacteria</taxon>
        <taxon>Pseudomonadati</taxon>
        <taxon>Bacteroidota</taxon>
        <taxon>Flavobacteriia</taxon>
        <taxon>Flavobacteriales</taxon>
        <taxon>Crocinitomicaceae</taxon>
        <taxon>Brumimicrobium</taxon>
    </lineage>
</organism>
<dbReference type="AlphaFoldDB" id="A0A4Q4KJL9"/>
<comment type="caution">
    <text evidence="1">The sequence shown here is derived from an EMBL/GenBank/DDBJ whole genome shotgun (WGS) entry which is preliminary data.</text>
</comment>
<dbReference type="EMBL" id="SETE01000004">
    <property type="protein sequence ID" value="RYM33471.1"/>
    <property type="molecule type" value="Genomic_DNA"/>
</dbReference>
<evidence type="ECO:0000313" key="1">
    <source>
        <dbReference type="EMBL" id="RYM33471.1"/>
    </source>
</evidence>
<gene>
    <name evidence="1" type="ORF">ERX46_11060</name>
</gene>
<keyword evidence="2" id="KW-1185">Reference proteome</keyword>
<dbReference type="Proteomes" id="UP000293952">
    <property type="component" value="Unassembled WGS sequence"/>
</dbReference>
<proteinExistence type="predicted"/>
<sequence length="251" mass="29358">MLCIFGMTVGWVVFCDKVEKASLFLLYHTSNKYTLSFRWSKTTEESLFWFVPIVDGNPKKTLSPFRLVKKGFLNALHFRNDSRLGRFCEKVEKASLFLLSHTSNKYTLSFRWSKTTEESLFWLLLIVDVNPKKMNSLFRLVKKEFLNAVHFRNDSRLGSLLVKRCKSFAFAPLYHPTQTPHCHSRWSEPTEETLFWLLLIVDVNSKKMYSLFRLVKKGCLNAVHFRNDSRLGRLLGERCKSFAFAPLSHPT</sequence>
<name>A0A4Q4KJL9_9FLAO</name>